<organism evidence="2 3">
    <name type="scientific">Vespula pensylvanica</name>
    <name type="common">Western yellow jacket</name>
    <name type="synonym">Wasp</name>
    <dbReference type="NCBI Taxonomy" id="30213"/>
    <lineage>
        <taxon>Eukaryota</taxon>
        <taxon>Metazoa</taxon>
        <taxon>Ecdysozoa</taxon>
        <taxon>Arthropoda</taxon>
        <taxon>Hexapoda</taxon>
        <taxon>Insecta</taxon>
        <taxon>Pterygota</taxon>
        <taxon>Neoptera</taxon>
        <taxon>Endopterygota</taxon>
        <taxon>Hymenoptera</taxon>
        <taxon>Apocrita</taxon>
        <taxon>Aculeata</taxon>
        <taxon>Vespoidea</taxon>
        <taxon>Vespidae</taxon>
        <taxon>Vespinae</taxon>
        <taxon>Vespula</taxon>
    </lineage>
</organism>
<proteinExistence type="predicted"/>
<evidence type="ECO:0000313" key="3">
    <source>
        <dbReference type="Proteomes" id="UP000600918"/>
    </source>
</evidence>
<dbReference type="AlphaFoldDB" id="A0A834KLZ8"/>
<accession>A0A834KLZ8</accession>
<dbReference type="EMBL" id="JACSDY010000014">
    <property type="protein sequence ID" value="KAF7409168.1"/>
    <property type="molecule type" value="Genomic_DNA"/>
</dbReference>
<feature type="region of interest" description="Disordered" evidence="1">
    <location>
        <begin position="35"/>
        <end position="65"/>
    </location>
</feature>
<name>A0A834KLZ8_VESPE</name>
<keyword evidence="3" id="KW-1185">Reference proteome</keyword>
<dbReference type="Proteomes" id="UP000600918">
    <property type="component" value="Unassembled WGS sequence"/>
</dbReference>
<protein>
    <submittedName>
        <fullName evidence="2">Uncharacterized protein</fullName>
    </submittedName>
</protein>
<gene>
    <name evidence="2" type="ORF">H0235_014020</name>
</gene>
<reference evidence="2" key="1">
    <citation type="journal article" date="2020" name="G3 (Bethesda)">
        <title>High-Quality Assemblies for Three Invasive Social Wasps from the &lt;i&gt;Vespula&lt;/i&gt; Genus.</title>
        <authorList>
            <person name="Harrop T.W.R."/>
            <person name="Guhlin J."/>
            <person name="McLaughlin G.M."/>
            <person name="Permina E."/>
            <person name="Stockwell P."/>
            <person name="Gilligan J."/>
            <person name="Le Lec M.F."/>
            <person name="Gruber M.A.M."/>
            <person name="Quinn O."/>
            <person name="Lovegrove M."/>
            <person name="Duncan E.J."/>
            <person name="Remnant E.J."/>
            <person name="Van Eeckhoven J."/>
            <person name="Graham B."/>
            <person name="Knapp R.A."/>
            <person name="Langford K.W."/>
            <person name="Kronenberg Z."/>
            <person name="Press M.O."/>
            <person name="Eacker S.M."/>
            <person name="Wilson-Rankin E.E."/>
            <person name="Purcell J."/>
            <person name="Lester P.J."/>
            <person name="Dearden P.K."/>
        </authorList>
    </citation>
    <scope>NUCLEOTIDE SEQUENCE</scope>
    <source>
        <strain evidence="2">Volc-1</strain>
    </source>
</reference>
<evidence type="ECO:0000256" key="1">
    <source>
        <dbReference type="SAM" id="MobiDB-lite"/>
    </source>
</evidence>
<evidence type="ECO:0000313" key="2">
    <source>
        <dbReference type="EMBL" id="KAF7409168.1"/>
    </source>
</evidence>
<comment type="caution">
    <text evidence="2">The sequence shown here is derived from an EMBL/GenBank/DDBJ whole genome shotgun (WGS) entry which is preliminary data.</text>
</comment>
<sequence length="99" mass="12514">MHKVAARNRYLIRTLPVINRSKRMLIAHVRKHHYHHHHHHDHHHYHHHHHHRHRHHHHHHHHHHSSSFIIINHHHYHLSLLFMSVDRIVFVIILFKRLV</sequence>